<keyword evidence="2" id="KW-0812">Transmembrane</keyword>
<feature type="transmembrane region" description="Helical" evidence="2">
    <location>
        <begin position="124"/>
        <end position="143"/>
    </location>
</feature>
<comment type="caution">
    <text evidence="3">The sequence shown here is derived from an EMBL/GenBank/DDBJ whole genome shotgun (WGS) entry which is preliminary data.</text>
</comment>
<proteinExistence type="predicted"/>
<organism evidence="3 4">
    <name type="scientific">Coprinopsis cinerea (strain Okayama-7 / 130 / ATCC MYA-4618 / FGSC 9003)</name>
    <name type="common">Inky cap fungus</name>
    <name type="synonym">Hormographiella aspergillata</name>
    <dbReference type="NCBI Taxonomy" id="240176"/>
    <lineage>
        <taxon>Eukaryota</taxon>
        <taxon>Fungi</taxon>
        <taxon>Dikarya</taxon>
        <taxon>Basidiomycota</taxon>
        <taxon>Agaricomycotina</taxon>
        <taxon>Agaricomycetes</taxon>
        <taxon>Agaricomycetidae</taxon>
        <taxon>Agaricales</taxon>
        <taxon>Agaricineae</taxon>
        <taxon>Psathyrellaceae</taxon>
        <taxon>Coprinopsis</taxon>
    </lineage>
</organism>
<feature type="region of interest" description="Disordered" evidence="1">
    <location>
        <begin position="173"/>
        <end position="241"/>
    </location>
</feature>
<evidence type="ECO:0008006" key="5">
    <source>
        <dbReference type="Google" id="ProtNLM"/>
    </source>
</evidence>
<evidence type="ECO:0000313" key="3">
    <source>
        <dbReference type="EMBL" id="EAU82453.1"/>
    </source>
</evidence>
<dbReference type="RefSeq" id="XP_001839337.1">
    <property type="nucleotide sequence ID" value="XM_001839285.1"/>
</dbReference>
<feature type="compositionally biased region" description="Low complexity" evidence="1">
    <location>
        <begin position="191"/>
        <end position="216"/>
    </location>
</feature>
<gene>
    <name evidence="3" type="ORF">CC1G_08204</name>
</gene>
<dbReference type="InParanoid" id="A8P7D4"/>
<keyword evidence="4" id="KW-1185">Reference proteome</keyword>
<evidence type="ECO:0000256" key="2">
    <source>
        <dbReference type="SAM" id="Phobius"/>
    </source>
</evidence>
<evidence type="ECO:0000256" key="1">
    <source>
        <dbReference type="SAM" id="MobiDB-lite"/>
    </source>
</evidence>
<dbReference type="EMBL" id="AACS02000005">
    <property type="protein sequence ID" value="EAU82453.1"/>
    <property type="molecule type" value="Genomic_DNA"/>
</dbReference>
<feature type="transmembrane region" description="Helical" evidence="2">
    <location>
        <begin position="12"/>
        <end position="34"/>
    </location>
</feature>
<feature type="transmembrane region" description="Helical" evidence="2">
    <location>
        <begin position="46"/>
        <end position="67"/>
    </location>
</feature>
<dbReference type="GeneID" id="6015949"/>
<dbReference type="AlphaFoldDB" id="A8P7D4"/>
<reference evidence="3 4" key="1">
    <citation type="journal article" date="2010" name="Proc. Natl. Acad. Sci. U.S.A.">
        <title>Insights into evolution of multicellular fungi from the assembled chromosomes of the mushroom Coprinopsis cinerea (Coprinus cinereus).</title>
        <authorList>
            <person name="Stajich J.E."/>
            <person name="Wilke S.K."/>
            <person name="Ahren D."/>
            <person name="Au C.H."/>
            <person name="Birren B.W."/>
            <person name="Borodovsky M."/>
            <person name="Burns C."/>
            <person name="Canback B."/>
            <person name="Casselton L.A."/>
            <person name="Cheng C.K."/>
            <person name="Deng J."/>
            <person name="Dietrich F.S."/>
            <person name="Fargo D.C."/>
            <person name="Farman M.L."/>
            <person name="Gathman A.C."/>
            <person name="Goldberg J."/>
            <person name="Guigo R."/>
            <person name="Hoegger P.J."/>
            <person name="Hooker J.B."/>
            <person name="Huggins A."/>
            <person name="James T.Y."/>
            <person name="Kamada T."/>
            <person name="Kilaru S."/>
            <person name="Kodira C."/>
            <person name="Kues U."/>
            <person name="Kupfer D."/>
            <person name="Kwan H.S."/>
            <person name="Lomsadze A."/>
            <person name="Li W."/>
            <person name="Lilly W.W."/>
            <person name="Ma L.J."/>
            <person name="Mackey A.J."/>
            <person name="Manning G."/>
            <person name="Martin F."/>
            <person name="Muraguchi H."/>
            <person name="Natvig D.O."/>
            <person name="Palmerini H."/>
            <person name="Ramesh M.A."/>
            <person name="Rehmeyer C.J."/>
            <person name="Roe B.A."/>
            <person name="Shenoy N."/>
            <person name="Stanke M."/>
            <person name="Ter-Hovhannisyan V."/>
            <person name="Tunlid A."/>
            <person name="Velagapudi R."/>
            <person name="Vision T.J."/>
            <person name="Zeng Q."/>
            <person name="Zolan M.E."/>
            <person name="Pukkila P.J."/>
        </authorList>
    </citation>
    <scope>NUCLEOTIDE SEQUENCE [LARGE SCALE GENOMIC DNA]</scope>
    <source>
        <strain evidence="4">Okayama-7 / 130 / ATCC MYA-4618 / FGSC 9003</strain>
    </source>
</reference>
<protein>
    <recommendedName>
        <fullName evidence="5">MARVEL domain-containing protein</fullName>
    </recommendedName>
</protein>
<feature type="transmembrane region" description="Helical" evidence="2">
    <location>
        <begin position="79"/>
        <end position="104"/>
    </location>
</feature>
<dbReference type="Proteomes" id="UP000001861">
    <property type="component" value="Unassembled WGS sequence"/>
</dbReference>
<keyword evidence="2" id="KW-0472">Membrane</keyword>
<dbReference type="OrthoDB" id="3364107at2759"/>
<evidence type="ECO:0000313" key="4">
    <source>
        <dbReference type="Proteomes" id="UP000001861"/>
    </source>
</evidence>
<sequence length="241" mass="26206">MVNLNSLLPLVRMILFGVVTLLSVIVFALSAHIIDYTRGYGFYWNFAALSLATGILTFLTLPVMYWLSVTRTGAFTSFIVVEVAWLWFLWIMWIASAGSTAAVVHPSAHGGLASEAQTVQAFGFLNWIFLMVYTTTLFVLSIMSHVKGTSAVWTSSVREFDFNTAVNKTAVPPVAEGANPGLAPQFEKQPELAQQNQQQPQQAGYPPQQVPVTPQQSGYAQPPNPGFAGQPVNAVPSSPQV</sequence>
<dbReference type="KEGG" id="cci:CC1G_08204"/>
<dbReference type="OMA" id="VWLSILW"/>
<name>A8P7D4_COPC7</name>
<dbReference type="VEuPathDB" id="FungiDB:CC1G_08204"/>
<keyword evidence="2" id="KW-1133">Transmembrane helix</keyword>
<accession>A8P7D4</accession>
<dbReference type="eggNOG" id="ENOG502SPUH">
    <property type="taxonomic scope" value="Eukaryota"/>
</dbReference>